<evidence type="ECO:0000313" key="6">
    <source>
        <dbReference type="Proteomes" id="UP001446871"/>
    </source>
</evidence>
<dbReference type="Gene3D" id="1.25.40.20">
    <property type="entry name" value="Ankyrin repeat-containing domain"/>
    <property type="match status" value="1"/>
</dbReference>
<protein>
    <recommendedName>
        <fullName evidence="7">Ankyrin</fullName>
    </recommendedName>
</protein>
<reference evidence="5 6" key="1">
    <citation type="submission" date="2023-01" db="EMBL/GenBank/DDBJ databases">
        <title>Analysis of 21 Apiospora genomes using comparative genomics revels a genus with tremendous synthesis potential of carbohydrate active enzymes and secondary metabolites.</title>
        <authorList>
            <person name="Sorensen T."/>
        </authorList>
    </citation>
    <scope>NUCLEOTIDE SEQUENCE [LARGE SCALE GENOMIC DNA]</scope>
    <source>
        <strain evidence="5 6">CBS 83171</strain>
    </source>
</reference>
<dbReference type="Pfam" id="PF12796">
    <property type="entry name" value="Ank_2"/>
    <property type="match status" value="1"/>
</dbReference>
<keyword evidence="2 3" id="KW-0040">ANK repeat</keyword>
<feature type="repeat" description="ANK" evidence="3">
    <location>
        <begin position="298"/>
        <end position="331"/>
    </location>
</feature>
<evidence type="ECO:0000256" key="3">
    <source>
        <dbReference type="PROSITE-ProRule" id="PRU00023"/>
    </source>
</evidence>
<dbReference type="InterPro" id="IPR036770">
    <property type="entry name" value="Ankyrin_rpt-contain_sf"/>
</dbReference>
<dbReference type="PANTHER" id="PTHR24198:SF165">
    <property type="entry name" value="ANKYRIN REPEAT-CONTAINING PROTEIN-RELATED"/>
    <property type="match status" value="1"/>
</dbReference>
<feature type="repeat" description="ANK" evidence="3">
    <location>
        <begin position="495"/>
        <end position="528"/>
    </location>
</feature>
<evidence type="ECO:0000256" key="1">
    <source>
        <dbReference type="ARBA" id="ARBA00022737"/>
    </source>
</evidence>
<dbReference type="EMBL" id="JAQQWM010000007">
    <property type="protein sequence ID" value="KAK8057197.1"/>
    <property type="molecule type" value="Genomic_DNA"/>
</dbReference>
<evidence type="ECO:0000256" key="2">
    <source>
        <dbReference type="ARBA" id="ARBA00023043"/>
    </source>
</evidence>
<dbReference type="InterPro" id="IPR002110">
    <property type="entry name" value="Ankyrin_rpt"/>
</dbReference>
<accession>A0ABR1UE61</accession>
<comment type="caution">
    <text evidence="5">The sequence shown here is derived from an EMBL/GenBank/DDBJ whole genome shotgun (WGS) entry which is preliminary data.</text>
</comment>
<dbReference type="SMART" id="SM00248">
    <property type="entry name" value="ANK"/>
    <property type="match status" value="6"/>
</dbReference>
<proteinExistence type="predicted"/>
<feature type="compositionally biased region" description="Basic residues" evidence="4">
    <location>
        <begin position="651"/>
        <end position="662"/>
    </location>
</feature>
<dbReference type="Proteomes" id="UP001446871">
    <property type="component" value="Unassembled WGS sequence"/>
</dbReference>
<sequence length="685" mass="78490">MEFNTNTGHDKTVLPGDIFWIAAHSFLQSPVDVFNLARTCRDHWELLETEIYRTEVLFHKRCLDKSEFTKEKDWHAIMEEKSYDSDDAEDSEWGFEHYEMTWLRPLSDPKWRPLTALQWAAVAGEEAVAEKTITVAGRIWPGYVFLKHLDSLNSPVQFAAWYGNTGILRLLSQVQHGGLMPDMNVLSGATWLAKILGDDDHQVRDIFRYINPSIVQFPEEMFAHSMRKDFGLDAADIAILRGHVETAEYLISNFYDNDRTVEAARIANDEDHDDTEFEVVTAILEKGADFNTVSVQLEYTTPLMWAVARPNNDAVIECLLGHGADVGLGDYVKRDALLWAVLFHAHENALRLIEMGARADHKFWKDQSVYDYHPYRECALGLCMEDDAFLPCTQLILQTHPDFPEGLLRNCMYHALCDVSKNQETIRWLIKRGIGLGPLQEGELRGDDSGENRNTGEVGMSALHYIAGSGVLPLDLLAAVLEKRPQDINRASKEKGNTPLSMALKLGFHSEKVAFLLANGADPAACRHQNDRDILMAVKKGIRPSVIQKLQASLNARTKMERCKATWNVWQSRYPNGKTYTVKQIKQLQNQGVDPRTADDGIRLGLSIDDMIQLPSHGTSVEDEFGRLIKKDEDETERDFEQFEKREDRKRERRRRKSLRRHRLGMYHIPDRPHRFDFYLQHPED</sequence>
<name>A0ABR1UE61_9PEZI</name>
<keyword evidence="6" id="KW-1185">Reference proteome</keyword>
<evidence type="ECO:0008006" key="7">
    <source>
        <dbReference type="Google" id="ProtNLM"/>
    </source>
</evidence>
<evidence type="ECO:0000256" key="4">
    <source>
        <dbReference type="SAM" id="MobiDB-lite"/>
    </source>
</evidence>
<evidence type="ECO:0000313" key="5">
    <source>
        <dbReference type="EMBL" id="KAK8057197.1"/>
    </source>
</evidence>
<organism evidence="5 6">
    <name type="scientific">Apiospora saccharicola</name>
    <dbReference type="NCBI Taxonomy" id="335842"/>
    <lineage>
        <taxon>Eukaryota</taxon>
        <taxon>Fungi</taxon>
        <taxon>Dikarya</taxon>
        <taxon>Ascomycota</taxon>
        <taxon>Pezizomycotina</taxon>
        <taxon>Sordariomycetes</taxon>
        <taxon>Xylariomycetidae</taxon>
        <taxon>Amphisphaeriales</taxon>
        <taxon>Apiosporaceae</taxon>
        <taxon>Apiospora</taxon>
    </lineage>
</organism>
<dbReference type="PANTHER" id="PTHR24198">
    <property type="entry name" value="ANKYRIN REPEAT AND PROTEIN KINASE DOMAIN-CONTAINING PROTEIN"/>
    <property type="match status" value="1"/>
</dbReference>
<feature type="compositionally biased region" description="Basic and acidic residues" evidence="4">
    <location>
        <begin position="639"/>
        <end position="650"/>
    </location>
</feature>
<gene>
    <name evidence="5" type="ORF">PG996_011134</name>
</gene>
<keyword evidence="1" id="KW-0677">Repeat</keyword>
<dbReference type="SUPFAM" id="SSF48403">
    <property type="entry name" value="Ankyrin repeat"/>
    <property type="match status" value="1"/>
</dbReference>
<dbReference type="PROSITE" id="PS50088">
    <property type="entry name" value="ANK_REPEAT"/>
    <property type="match status" value="2"/>
</dbReference>
<feature type="region of interest" description="Disordered" evidence="4">
    <location>
        <begin position="639"/>
        <end position="662"/>
    </location>
</feature>
<dbReference type="PROSITE" id="PS50297">
    <property type="entry name" value="ANK_REP_REGION"/>
    <property type="match status" value="1"/>
</dbReference>